<sequence>MKPKRHLASSSKPAPSFDNMEDEKDIGVESNEARIQSIKDNPERIEVMTVQELRTILRGIGVPAKGSKRDPVSALKVYVEKKMEGGSSHVEIEEVSSISAESVSVKRKANTKSISGERKAKKFSHEEHAQEIYSIPEVSALQESKRKATKSPIGNETGEVDAKASVKTDKISVTLLTVQSEPWTMLAHKKPQKGWIAYNPRTMRPPPLAEGTKSVKLLSWNVNGLRALLKLEGFSV</sequence>
<comment type="caution">
    <text evidence="3">The sequence shown here is derived from an EMBL/GenBank/DDBJ whole genome shotgun (WGS) entry which is preliminary data.</text>
</comment>
<reference evidence="3 4" key="1">
    <citation type="submission" date="2024-05" db="EMBL/GenBank/DDBJ databases">
        <title>Haplotype-resolved chromosome-level genome assembly of Huyou (Citrus changshanensis).</title>
        <authorList>
            <person name="Miao C."/>
            <person name="Chen W."/>
            <person name="Wu Y."/>
            <person name="Wang L."/>
            <person name="Zhao S."/>
            <person name="Grierson D."/>
            <person name="Xu C."/>
            <person name="Chen K."/>
        </authorList>
    </citation>
    <scope>NUCLEOTIDE SEQUENCE [LARGE SCALE GENOMIC DNA]</scope>
    <source>
        <strain evidence="3">01-14</strain>
        <tissue evidence="3">Leaf</tissue>
    </source>
</reference>
<name>A0AAP0LM69_9ROSI</name>
<evidence type="ECO:0000313" key="3">
    <source>
        <dbReference type="EMBL" id="KAK9180878.1"/>
    </source>
</evidence>
<proteinExistence type="predicted"/>
<dbReference type="PROSITE" id="PS50800">
    <property type="entry name" value="SAP"/>
    <property type="match status" value="1"/>
</dbReference>
<dbReference type="InterPro" id="IPR003034">
    <property type="entry name" value="SAP_dom"/>
</dbReference>
<dbReference type="Proteomes" id="UP001428341">
    <property type="component" value="Unassembled WGS sequence"/>
</dbReference>
<accession>A0AAP0LM69</accession>
<organism evidence="3 4">
    <name type="scientific">Citrus x changshan-huyou</name>
    <dbReference type="NCBI Taxonomy" id="2935761"/>
    <lineage>
        <taxon>Eukaryota</taxon>
        <taxon>Viridiplantae</taxon>
        <taxon>Streptophyta</taxon>
        <taxon>Embryophyta</taxon>
        <taxon>Tracheophyta</taxon>
        <taxon>Spermatophyta</taxon>
        <taxon>Magnoliopsida</taxon>
        <taxon>eudicotyledons</taxon>
        <taxon>Gunneridae</taxon>
        <taxon>Pentapetalae</taxon>
        <taxon>rosids</taxon>
        <taxon>malvids</taxon>
        <taxon>Sapindales</taxon>
        <taxon>Rutaceae</taxon>
        <taxon>Aurantioideae</taxon>
        <taxon>Citrus</taxon>
    </lineage>
</organism>
<dbReference type="EMBL" id="JBCGBO010000024">
    <property type="protein sequence ID" value="KAK9180878.1"/>
    <property type="molecule type" value="Genomic_DNA"/>
</dbReference>
<keyword evidence="4" id="KW-1185">Reference proteome</keyword>
<evidence type="ECO:0000259" key="2">
    <source>
        <dbReference type="PROSITE" id="PS50800"/>
    </source>
</evidence>
<dbReference type="AlphaFoldDB" id="A0AAP0LM69"/>
<evidence type="ECO:0000256" key="1">
    <source>
        <dbReference type="SAM" id="MobiDB-lite"/>
    </source>
</evidence>
<evidence type="ECO:0000313" key="4">
    <source>
        <dbReference type="Proteomes" id="UP001428341"/>
    </source>
</evidence>
<feature type="domain" description="SAP" evidence="2">
    <location>
        <begin position="45"/>
        <end position="79"/>
    </location>
</feature>
<feature type="region of interest" description="Disordered" evidence="1">
    <location>
        <begin position="1"/>
        <end position="31"/>
    </location>
</feature>
<protein>
    <recommendedName>
        <fullName evidence="2">SAP domain-containing protein</fullName>
    </recommendedName>
</protein>
<gene>
    <name evidence="3" type="ORF">WN944_024014</name>
</gene>